<organism evidence="1 2">
    <name type="scientific">Brachyspira hampsonii</name>
    <dbReference type="NCBI Taxonomy" id="1287055"/>
    <lineage>
        <taxon>Bacteria</taxon>
        <taxon>Pseudomonadati</taxon>
        <taxon>Spirochaetota</taxon>
        <taxon>Spirochaetia</taxon>
        <taxon>Brachyspirales</taxon>
        <taxon>Brachyspiraceae</taxon>
        <taxon>Brachyspira</taxon>
    </lineage>
</organism>
<name>A0AAC9XJA9_9SPIR</name>
<dbReference type="EMBL" id="CP019914">
    <property type="protein sequence ID" value="ASJ20186.1"/>
    <property type="molecule type" value="Genomic_DNA"/>
</dbReference>
<evidence type="ECO:0000313" key="1">
    <source>
        <dbReference type="EMBL" id="ASJ20186.1"/>
    </source>
</evidence>
<protein>
    <submittedName>
        <fullName evidence="1">Uncharacterized protein</fullName>
    </submittedName>
</protein>
<gene>
    <name evidence="1" type="ORF">BHAMNSH16_00365</name>
</gene>
<keyword evidence="2" id="KW-1185">Reference proteome</keyword>
<evidence type="ECO:0000313" key="2">
    <source>
        <dbReference type="Proteomes" id="UP000264880"/>
    </source>
</evidence>
<dbReference type="RefSeq" id="WP_069731983.1">
    <property type="nucleotide sequence ID" value="NZ_CP019914.1"/>
</dbReference>
<sequence length="603" mass="73824">MYEKDEIDIPTMLQIINIMYKKHLKYEFAMHKKVYYDTVLFFLLIKIKKSMEKKNTEDINIYEMIVYLYNICYLNKYVETIKFHLNLIKEDDDIFSRVYSGFINHYSYRYYLDVKDEIISVLNNIDKYISDIISRIKELDSNNNLINYITADYTLSYQISKFEKMKKSLNKYNYYSEYLKNRYNIKKDENLQYIYFWKEEYEILSKYNNKLHLKNRIARLYYNRYKRTNDEKDKIRAKNIIEYNIKKIENYNNLTIDDIYEVFAYTFVNTLFNIYTKYSEIEKAISIFTKKSIEVKRIDKNDKNTVESLEKERLAILYIFNMMSNNKYPNEKLQIIMDVYTSINIKYLNRIKDNKIRLCKLGEPVQPKHETYTKIIPNYDVIYKIIEDIQIMYWCYYDLCDLRKEKNYYIKLNNSLYQYLRRLFDKYMFNKVYNLEHNKNIEYQICNVIIFIIDFISKFINTNDYKIKLEPLLIQSLYYLNRDNTKTIIDIFKKDDFNNYKLIIKLINECAKSKVLKEDTKIKNKNVLIDIYEIMSNTRKELVVMRLFDYVRNADAYANKIFIKKETITNKIVQWKGKNIDIEKYKDKKYILCYHFHSSSNAI</sequence>
<proteinExistence type="predicted"/>
<accession>A0AAC9XJA9</accession>
<dbReference type="KEGG" id="bhp:BHAMNSH16_00365"/>
<dbReference type="Proteomes" id="UP000264880">
    <property type="component" value="Chromosome"/>
</dbReference>
<reference evidence="1 2" key="1">
    <citation type="submission" date="2017-02" db="EMBL/GenBank/DDBJ databases">
        <title>Complete genome sequence of Brachyspira hampsonii genomovar I strain NSH-16 (ATCC BAA-2463).</title>
        <authorList>
            <person name="Mirajkar N.S."/>
            <person name="Gebhart C.J."/>
        </authorList>
    </citation>
    <scope>NUCLEOTIDE SEQUENCE [LARGE SCALE GENOMIC DNA]</scope>
    <source>
        <strain evidence="1 2">NSH-16</strain>
    </source>
</reference>
<dbReference type="AlphaFoldDB" id="A0AAC9XJA9"/>